<evidence type="ECO:0000256" key="1">
    <source>
        <dbReference type="ARBA" id="ARBA00022603"/>
    </source>
</evidence>
<dbReference type="STRING" id="137246.A0A401RS57"/>
<evidence type="ECO:0000313" key="9">
    <source>
        <dbReference type="EMBL" id="GCC20983.1"/>
    </source>
</evidence>
<reference evidence="9 10" key="1">
    <citation type="journal article" date="2018" name="Nat. Ecol. Evol.">
        <title>Shark genomes provide insights into elasmobranch evolution and the origin of vertebrates.</title>
        <authorList>
            <person name="Hara Y"/>
            <person name="Yamaguchi K"/>
            <person name="Onimaru K"/>
            <person name="Kadota M"/>
            <person name="Koyanagi M"/>
            <person name="Keeley SD"/>
            <person name="Tatsumi K"/>
            <person name="Tanaka K"/>
            <person name="Motone F"/>
            <person name="Kageyama Y"/>
            <person name="Nozu R"/>
            <person name="Adachi N"/>
            <person name="Nishimura O"/>
            <person name="Nakagawa R"/>
            <person name="Tanegashima C"/>
            <person name="Kiyatake I"/>
            <person name="Matsumoto R"/>
            <person name="Murakumo K"/>
            <person name="Nishida K"/>
            <person name="Terakita A"/>
            <person name="Kuratani S"/>
            <person name="Sato K"/>
            <person name="Hyodo S Kuraku.S."/>
        </authorList>
    </citation>
    <scope>NUCLEOTIDE SEQUENCE [LARGE SCALE GENOMIC DNA]</scope>
</reference>
<keyword evidence="2 7" id="KW-0808">Transferase</keyword>
<sequence>MMEVAQAQLRVLELYSGIGGMHYALKESCANANVVAAVDINTIANEVYKHNFPNTYLCPKTIEGMTLDEFNKLDFDMILMSPPCQPFTRIGSQKDVLDPRTKSFLYILDILPRLSKTPKYILLENVKGFETSVVRDKLIQTLDSCRYIYQEFLLSPTLLGFPNSRLRYFLLAKLQPDAFCFQTSYQIIERFPDHDVTDSRFTDDSNFDQIVTTGDNKGEHKNSGYCAGTDKSEANMTRLYKLETPEHLKKKQFQNNNLSIQMIQEFLEEELKDPSSYSIPSKTLLRYALVLDIVGSSCRRSVCFTKGYGHYVEGTGSVLKTAPDVELSEVFHSFQTLSDDEKLSQLSKLKLRYFTPREIANLHGFPPEFRFPQNISLRQSYRLLGNSLNINVVAKLIGLMVQ</sequence>
<evidence type="ECO:0000256" key="4">
    <source>
        <dbReference type="ARBA" id="ARBA00039081"/>
    </source>
</evidence>
<dbReference type="AlphaFoldDB" id="A0A401RS57"/>
<dbReference type="PROSITE" id="PS51679">
    <property type="entry name" value="SAM_MT_C5"/>
    <property type="match status" value="1"/>
</dbReference>
<dbReference type="Proteomes" id="UP000287033">
    <property type="component" value="Unassembled WGS sequence"/>
</dbReference>
<accession>A0A401RS57</accession>
<dbReference type="SUPFAM" id="SSF53335">
    <property type="entry name" value="S-adenosyl-L-methionine-dependent methyltransferases"/>
    <property type="match status" value="1"/>
</dbReference>
<dbReference type="GO" id="GO:0032259">
    <property type="term" value="P:methylation"/>
    <property type="evidence" value="ECO:0007669"/>
    <property type="project" value="UniProtKB-KW"/>
</dbReference>
<dbReference type="InterPro" id="IPR031303">
    <property type="entry name" value="C5_meth_CS"/>
</dbReference>
<evidence type="ECO:0000256" key="2">
    <source>
        <dbReference type="ARBA" id="ARBA00022679"/>
    </source>
</evidence>
<keyword evidence="1 7" id="KW-0489">Methyltransferase</keyword>
<feature type="active site" evidence="7">
    <location>
        <position position="84"/>
    </location>
</feature>
<organism evidence="9 10">
    <name type="scientific">Chiloscyllium punctatum</name>
    <name type="common">Brownbanded bambooshark</name>
    <name type="synonym">Hemiscyllium punctatum</name>
    <dbReference type="NCBI Taxonomy" id="137246"/>
    <lineage>
        <taxon>Eukaryota</taxon>
        <taxon>Metazoa</taxon>
        <taxon>Chordata</taxon>
        <taxon>Craniata</taxon>
        <taxon>Vertebrata</taxon>
        <taxon>Chondrichthyes</taxon>
        <taxon>Elasmobranchii</taxon>
        <taxon>Galeomorphii</taxon>
        <taxon>Galeoidea</taxon>
        <taxon>Orectolobiformes</taxon>
        <taxon>Hemiscylliidae</taxon>
        <taxon>Chiloscyllium</taxon>
    </lineage>
</organism>
<keyword evidence="10" id="KW-1185">Reference proteome</keyword>
<dbReference type="OrthoDB" id="414133at2759"/>
<dbReference type="GO" id="GO:0005634">
    <property type="term" value="C:nucleus"/>
    <property type="evidence" value="ECO:0007669"/>
    <property type="project" value="TreeGrafter"/>
</dbReference>
<dbReference type="OMA" id="HYAFKYA"/>
<dbReference type="FunFam" id="3.40.50.150:FF:000285">
    <property type="entry name" value="tRNA (cytosine(38)-C(5))-methyltransferase"/>
    <property type="match status" value="1"/>
</dbReference>
<proteinExistence type="inferred from homology"/>
<dbReference type="PANTHER" id="PTHR46098:SF1">
    <property type="entry name" value="TRNA (CYTOSINE(38)-C(5))-METHYLTRANSFERASE"/>
    <property type="match status" value="1"/>
</dbReference>
<dbReference type="EC" id="2.1.1.204" evidence="4"/>
<dbReference type="InterPro" id="IPR050750">
    <property type="entry name" value="C5-MTase"/>
</dbReference>
<dbReference type="NCBIfam" id="TIGR00675">
    <property type="entry name" value="dcm"/>
    <property type="match status" value="1"/>
</dbReference>
<protein>
    <recommendedName>
        <fullName evidence="5">tRNA (cytosine(38)-C(5))-methyltransferase</fullName>
        <ecNumber evidence="4">2.1.1.204</ecNumber>
    </recommendedName>
    <alternativeName>
        <fullName evidence="6">DNA (cytosine-5)-methyltransferase-like protein 2</fullName>
    </alternativeName>
</protein>
<evidence type="ECO:0000256" key="8">
    <source>
        <dbReference type="RuleBase" id="RU000416"/>
    </source>
</evidence>
<dbReference type="GO" id="GO:0008168">
    <property type="term" value="F:methyltransferase activity"/>
    <property type="evidence" value="ECO:0007669"/>
    <property type="project" value="UniProtKB-KW"/>
</dbReference>
<evidence type="ECO:0000256" key="3">
    <source>
        <dbReference type="ARBA" id="ARBA00022691"/>
    </source>
</evidence>
<evidence type="ECO:0000256" key="6">
    <source>
        <dbReference type="ARBA" id="ARBA00042810"/>
    </source>
</evidence>
<evidence type="ECO:0000256" key="5">
    <source>
        <dbReference type="ARBA" id="ARBA00039681"/>
    </source>
</evidence>
<keyword evidence="3 7" id="KW-0949">S-adenosyl-L-methionine</keyword>
<evidence type="ECO:0000313" key="10">
    <source>
        <dbReference type="Proteomes" id="UP000287033"/>
    </source>
</evidence>
<evidence type="ECO:0000256" key="7">
    <source>
        <dbReference type="PROSITE-ProRule" id="PRU01016"/>
    </source>
</evidence>
<dbReference type="EMBL" id="BEZZ01000002">
    <property type="protein sequence ID" value="GCC20983.1"/>
    <property type="molecule type" value="Genomic_DNA"/>
</dbReference>
<dbReference type="PROSITE" id="PS00095">
    <property type="entry name" value="C5_MTASE_2"/>
    <property type="match status" value="1"/>
</dbReference>
<dbReference type="InterPro" id="IPR029063">
    <property type="entry name" value="SAM-dependent_MTases_sf"/>
</dbReference>
<dbReference type="Pfam" id="PF00145">
    <property type="entry name" value="DNA_methylase"/>
    <property type="match status" value="1"/>
</dbReference>
<gene>
    <name evidence="9" type="ORF">chiPu_0000152</name>
</gene>
<dbReference type="Gene3D" id="3.40.50.150">
    <property type="entry name" value="Vaccinia Virus protein VP39"/>
    <property type="match status" value="1"/>
</dbReference>
<dbReference type="PANTHER" id="PTHR46098">
    <property type="entry name" value="TRNA (CYTOSINE(38)-C(5))-METHYLTRANSFERASE"/>
    <property type="match status" value="1"/>
</dbReference>
<comment type="similarity">
    <text evidence="7 8">Belongs to the class I-like SAM-binding methyltransferase superfamily. C5-methyltransferase family.</text>
</comment>
<dbReference type="Gene3D" id="3.90.120.10">
    <property type="entry name" value="DNA Methylase, subunit A, domain 2"/>
    <property type="match status" value="1"/>
</dbReference>
<dbReference type="InterPro" id="IPR001525">
    <property type="entry name" value="C5_MeTfrase"/>
</dbReference>
<name>A0A401RS57_CHIPU</name>
<comment type="caution">
    <text evidence="9">The sequence shown here is derived from an EMBL/GenBank/DDBJ whole genome shotgun (WGS) entry which is preliminary data.</text>
</comment>
<dbReference type="PRINTS" id="PR00105">
    <property type="entry name" value="C5METTRFRASE"/>
</dbReference>